<dbReference type="Pfam" id="PF04199">
    <property type="entry name" value="Cyclase"/>
    <property type="match status" value="1"/>
</dbReference>
<dbReference type="AlphaFoldDB" id="U6SUR1"/>
<evidence type="ECO:0000313" key="2">
    <source>
        <dbReference type="Proteomes" id="UP000017170"/>
    </source>
</evidence>
<comment type="caution">
    <text evidence="1">The sequence shown here is derived from an EMBL/GenBank/DDBJ whole genome shotgun (WGS) entry which is preliminary data.</text>
</comment>
<dbReference type="InterPro" id="IPR037175">
    <property type="entry name" value="KFase_sf"/>
</dbReference>
<name>U6SUR1_9BACI</name>
<dbReference type="EMBL" id="ATAE01000008">
    <property type="protein sequence ID" value="ERN54381.1"/>
    <property type="molecule type" value="Genomic_DNA"/>
</dbReference>
<reference evidence="1 2" key="1">
    <citation type="journal article" date="2013" name="Genome Announc.">
        <title>Genome Sequence of the Extreme Obligate Alkaliphile Bacillus marmarensis Strain DSM 21297.</title>
        <authorList>
            <person name="Wernick D.G."/>
            <person name="Choi K.Y."/>
            <person name="Tat C.A."/>
            <person name="Lafontaine Rivera J.G."/>
            <person name="Liao J.C."/>
        </authorList>
    </citation>
    <scope>NUCLEOTIDE SEQUENCE [LARGE SCALE GENOMIC DNA]</scope>
    <source>
        <strain evidence="1 2">DSM 21297</strain>
    </source>
</reference>
<sequence>MREVVEIVDLSMEIKGDTPVYPGDPIPKIKSAANISEDGYNVSHLDIGSHTGTHVDAPFHFQEKGLMIDEIDLNRFVGNGIIIDVTHKLEKEAIMLDDVAGYLPKIKSGTIVLFKTGWSKYANEKRYFDHPYIHLEVINKLLESGVRTFLIDALNIDPPDGSSFAGHDAITNVNGIIGENLTNLEAIDFLDPFIMALPLKLKGGDGSPVRAVAIRFKK</sequence>
<dbReference type="PATRIC" id="fig|1188261.3.peg.1022"/>
<dbReference type="GO" id="GO:0019441">
    <property type="term" value="P:L-tryptophan catabolic process to kynurenine"/>
    <property type="evidence" value="ECO:0007669"/>
    <property type="project" value="InterPro"/>
</dbReference>
<proteinExistence type="predicted"/>
<dbReference type="SUPFAM" id="SSF102198">
    <property type="entry name" value="Putative cyclase"/>
    <property type="match status" value="1"/>
</dbReference>
<keyword evidence="2" id="KW-1185">Reference proteome</keyword>
<evidence type="ECO:0008006" key="3">
    <source>
        <dbReference type="Google" id="ProtNLM"/>
    </source>
</evidence>
<dbReference type="InterPro" id="IPR007325">
    <property type="entry name" value="KFase/CYL"/>
</dbReference>
<accession>U6SUR1</accession>
<dbReference type="Proteomes" id="UP000017170">
    <property type="component" value="Unassembled WGS sequence"/>
</dbReference>
<dbReference type="GO" id="GO:0004061">
    <property type="term" value="F:arylformamidase activity"/>
    <property type="evidence" value="ECO:0007669"/>
    <property type="project" value="InterPro"/>
</dbReference>
<gene>
    <name evidence="1" type="ORF">A33I_08150</name>
</gene>
<protein>
    <recommendedName>
        <fullName evidence="3">Kynurenine formamidase</fullName>
    </recommendedName>
</protein>
<evidence type="ECO:0000313" key="1">
    <source>
        <dbReference type="EMBL" id="ERN54381.1"/>
    </source>
</evidence>
<dbReference type="PANTHER" id="PTHR31118">
    <property type="entry name" value="CYCLASE-LIKE PROTEIN 2"/>
    <property type="match status" value="1"/>
</dbReference>
<dbReference type="Gene3D" id="3.50.30.50">
    <property type="entry name" value="Putative cyclase"/>
    <property type="match status" value="1"/>
</dbReference>
<dbReference type="PANTHER" id="PTHR31118:SF12">
    <property type="entry name" value="CYCLASE-LIKE PROTEIN 2"/>
    <property type="match status" value="1"/>
</dbReference>
<organism evidence="1 2">
    <name type="scientific">Alkalihalophilus marmarensis DSM 21297</name>
    <dbReference type="NCBI Taxonomy" id="1188261"/>
    <lineage>
        <taxon>Bacteria</taxon>
        <taxon>Bacillati</taxon>
        <taxon>Bacillota</taxon>
        <taxon>Bacilli</taxon>
        <taxon>Bacillales</taxon>
        <taxon>Bacillaceae</taxon>
        <taxon>Alkalihalophilus</taxon>
    </lineage>
</organism>